<dbReference type="InterPro" id="IPR036086">
    <property type="entry name" value="ParB/Sulfiredoxin_sf"/>
</dbReference>
<protein>
    <submittedName>
        <fullName evidence="3">ParB N-terminal domain-containing protein</fullName>
    </submittedName>
</protein>
<dbReference type="EMBL" id="BAABAQ010000002">
    <property type="protein sequence ID" value="GAA4183802.1"/>
    <property type="molecule type" value="Genomic_DNA"/>
</dbReference>
<feature type="region of interest" description="Disordered" evidence="1">
    <location>
        <begin position="208"/>
        <end position="275"/>
    </location>
</feature>
<name>A0ABP8AGY7_9ACTN</name>
<organism evidence="3 4">
    <name type="scientific">Streptosporangium oxazolinicum</name>
    <dbReference type="NCBI Taxonomy" id="909287"/>
    <lineage>
        <taxon>Bacteria</taxon>
        <taxon>Bacillati</taxon>
        <taxon>Actinomycetota</taxon>
        <taxon>Actinomycetes</taxon>
        <taxon>Streptosporangiales</taxon>
        <taxon>Streptosporangiaceae</taxon>
        <taxon>Streptosporangium</taxon>
    </lineage>
</organism>
<sequence>MVDQTMETASSQVNRTGKEALEEDYRSRLSGIETVPVRSLLSTDTPRSTGENPEHVRLLSGLETVLPPVIVHRTTMRVVDGMHRLRAAALRGDESIRVRFFDGDEHDAFVVAVRENIAHDLPPSVADRASAADRIVRSHPYWSDRAIAGVVGLSARTVGEIRRAAFPQGTRSKARLGRDGRVRPLDGSAGRMRAAELIAEEPHASLRRIAQRSGISPSTVRDVRERPRRGEDPLPSSLRSAAAPPAPTTQNQTNASNVPLPGIATGPRPGAKHGRDRTSALGILIKDPSIRSGERGRLLLRMLGASACLAPSREQLVDAVPERCVDLVCQVAKEFSAAWAKFAEDLELRVK</sequence>
<evidence type="ECO:0000256" key="1">
    <source>
        <dbReference type="SAM" id="MobiDB-lite"/>
    </source>
</evidence>
<keyword evidence="4" id="KW-1185">Reference proteome</keyword>
<feature type="compositionally biased region" description="Polar residues" evidence="1">
    <location>
        <begin position="1"/>
        <end position="15"/>
    </location>
</feature>
<dbReference type="Pfam" id="PF13384">
    <property type="entry name" value="HTH_23"/>
    <property type="match status" value="1"/>
</dbReference>
<dbReference type="Proteomes" id="UP001501251">
    <property type="component" value="Unassembled WGS sequence"/>
</dbReference>
<feature type="region of interest" description="Disordered" evidence="1">
    <location>
        <begin position="1"/>
        <end position="22"/>
    </location>
</feature>
<evidence type="ECO:0000313" key="4">
    <source>
        <dbReference type="Proteomes" id="UP001501251"/>
    </source>
</evidence>
<feature type="compositionally biased region" description="Basic and acidic residues" evidence="1">
    <location>
        <begin position="221"/>
        <end position="232"/>
    </location>
</feature>
<gene>
    <name evidence="3" type="ORF">GCM10022252_11690</name>
</gene>
<proteinExistence type="predicted"/>
<feature type="domain" description="ParB-like N-terminal" evidence="2">
    <location>
        <begin position="33"/>
        <end position="117"/>
    </location>
</feature>
<dbReference type="SMART" id="SM00470">
    <property type="entry name" value="ParB"/>
    <property type="match status" value="1"/>
</dbReference>
<accession>A0ABP8AGY7</accession>
<dbReference type="SUPFAM" id="SSF110849">
    <property type="entry name" value="ParB/Sulfiredoxin"/>
    <property type="match status" value="1"/>
</dbReference>
<comment type="caution">
    <text evidence="3">The sequence shown here is derived from an EMBL/GenBank/DDBJ whole genome shotgun (WGS) entry which is preliminary data.</text>
</comment>
<reference evidence="4" key="1">
    <citation type="journal article" date="2019" name="Int. J. Syst. Evol. Microbiol.">
        <title>The Global Catalogue of Microorganisms (GCM) 10K type strain sequencing project: providing services to taxonomists for standard genome sequencing and annotation.</title>
        <authorList>
            <consortium name="The Broad Institute Genomics Platform"/>
            <consortium name="The Broad Institute Genome Sequencing Center for Infectious Disease"/>
            <person name="Wu L."/>
            <person name="Ma J."/>
        </authorList>
    </citation>
    <scope>NUCLEOTIDE SEQUENCE [LARGE SCALE GENOMIC DNA]</scope>
    <source>
        <strain evidence="4">JCM 17388</strain>
    </source>
</reference>
<evidence type="ECO:0000313" key="3">
    <source>
        <dbReference type="EMBL" id="GAA4183802.1"/>
    </source>
</evidence>
<evidence type="ECO:0000259" key="2">
    <source>
        <dbReference type="SMART" id="SM00470"/>
    </source>
</evidence>
<dbReference type="InterPro" id="IPR003115">
    <property type="entry name" value="ParB_N"/>
</dbReference>